<keyword evidence="2" id="KW-1185">Reference proteome</keyword>
<sequence length="1145" mass="126763">MARAFTDEFNLLALTEPEWKGAALQYREIVDFLNRSKISYAISANPTVSRPYLEQFWETAEHDCTVSPNVIRATVDGRAIAISEDIIRRVLQFGDLPTDPTSYPDYYVDGCWRQRMGYVGERDYASYKKMWVLDQWRYFAHIMIMCISSRKAGKDAMGHDLAAAMVGLSLNRGYNFSRFIFKAVNDQINTAERFRFLLYPRFVQLLIDDALPNLRAIGEKLQVKRVAKRVFAQFLKPGSVEPTPEHTELFGHLINEAYVAPEDWNWYSPNSGTEMSDHSDEEQDEEDDDNDEGDDEGGAGGAEESDSKATESDSSDSDDALSQAHPRRSAQVTLPESSSKRKRQSSSSEYEPASDSDAALQRRRREKANKKRGDRQEVAIPRVEEIPIVQPVQVEAARPESESTTPAQQLYQRRRRPIGQTDVAVTAVTEEILVTVTLPAPTVQVVVTTPRLTESVTVTPTITPTPIITSPIPTPTKESSGQPFNYGDFSQGFDFDTIFSSPIHNAEASSSRHPDPNEARIDVLETQVAGLLKTIQKSKEDSDAQQAQINSLADEVKILRSQRTGTDEQLKNVLAQNELLMKTNEMILGHRTSLELRMDLQRKEHAAMVKLVGELTAKLGAQGEKETEKEKEKDKEKKSTGAESCHPVDLTKDDDKDKDPEVGPSGGEHLALAIVPISSVPLAEGESTQQEGGDTSAGGGGDKGKSAADVLKDLSDDEILYLEPDYSKEAQIDALLNLEEGEIDSGDDWNDDDDDVVIEIPKGDGEGEYELDDGEIFEIPSLESLLDTGSVDMASNVEVTTEASPVDPIPVDPEAPKEKDRPSASTKGPAPVWQKTSITDKHGATGMILAVRFEEDKQLFAIKRSGGVQYLKPTSEAFNSLPKYDLVNLANRDLLSHSSNAVAMGLWVTLQREARSGNFEYLKPQVPRRVKDKHAVHPVTKKPLKRLVYKPVRCETKIPLSKLPQDILGDMWYCGNTVPKEVIRVFDEVCFINFSVNDLEVLADKFCIHTDEWTKLLSAKYDKVIKFCLSYKKKMEAKEQVLTQEHLCVLVKYARAIGAAHLLSAQASDSPPSHGYSAPGLTSRPLACDDPTHAKGPTPSSSNTTLRVTTVTIDHQDQPVATIVTFTAVNNHLSPPSAFIPTASS</sequence>
<proteinExistence type="predicted"/>
<protein>
    <submittedName>
        <fullName evidence="1">Uncharacterized protein</fullName>
    </submittedName>
</protein>
<accession>A0ACB9FR16</accession>
<reference evidence="1 2" key="2">
    <citation type="journal article" date="2022" name="Mol. Ecol. Resour.">
        <title>The genomes of chicory, endive, great burdock and yacon provide insights into Asteraceae paleo-polyploidization history and plant inulin production.</title>
        <authorList>
            <person name="Fan W."/>
            <person name="Wang S."/>
            <person name="Wang H."/>
            <person name="Wang A."/>
            <person name="Jiang F."/>
            <person name="Liu H."/>
            <person name="Zhao H."/>
            <person name="Xu D."/>
            <person name="Zhang Y."/>
        </authorList>
    </citation>
    <scope>NUCLEOTIDE SEQUENCE [LARGE SCALE GENOMIC DNA]</scope>
    <source>
        <strain evidence="2">cv. Yunnan</strain>
        <tissue evidence="1">Leaves</tissue>
    </source>
</reference>
<gene>
    <name evidence="1" type="ORF">L1987_48331</name>
</gene>
<evidence type="ECO:0000313" key="2">
    <source>
        <dbReference type="Proteomes" id="UP001056120"/>
    </source>
</evidence>
<evidence type="ECO:0000313" key="1">
    <source>
        <dbReference type="EMBL" id="KAI3773798.1"/>
    </source>
</evidence>
<organism evidence="1 2">
    <name type="scientific">Smallanthus sonchifolius</name>
    <dbReference type="NCBI Taxonomy" id="185202"/>
    <lineage>
        <taxon>Eukaryota</taxon>
        <taxon>Viridiplantae</taxon>
        <taxon>Streptophyta</taxon>
        <taxon>Embryophyta</taxon>
        <taxon>Tracheophyta</taxon>
        <taxon>Spermatophyta</taxon>
        <taxon>Magnoliopsida</taxon>
        <taxon>eudicotyledons</taxon>
        <taxon>Gunneridae</taxon>
        <taxon>Pentapetalae</taxon>
        <taxon>asterids</taxon>
        <taxon>campanulids</taxon>
        <taxon>Asterales</taxon>
        <taxon>Asteraceae</taxon>
        <taxon>Asteroideae</taxon>
        <taxon>Heliantheae alliance</taxon>
        <taxon>Millerieae</taxon>
        <taxon>Smallanthus</taxon>
    </lineage>
</organism>
<name>A0ACB9FR16_9ASTR</name>
<dbReference type="Proteomes" id="UP001056120">
    <property type="component" value="Linkage Group LG16"/>
</dbReference>
<comment type="caution">
    <text evidence="1">The sequence shown here is derived from an EMBL/GenBank/DDBJ whole genome shotgun (WGS) entry which is preliminary data.</text>
</comment>
<dbReference type="EMBL" id="CM042033">
    <property type="protein sequence ID" value="KAI3773798.1"/>
    <property type="molecule type" value="Genomic_DNA"/>
</dbReference>
<reference evidence="2" key="1">
    <citation type="journal article" date="2022" name="Mol. Ecol. Resour.">
        <title>The genomes of chicory, endive, great burdock and yacon provide insights into Asteraceae palaeo-polyploidization history and plant inulin production.</title>
        <authorList>
            <person name="Fan W."/>
            <person name="Wang S."/>
            <person name="Wang H."/>
            <person name="Wang A."/>
            <person name="Jiang F."/>
            <person name="Liu H."/>
            <person name="Zhao H."/>
            <person name="Xu D."/>
            <person name="Zhang Y."/>
        </authorList>
    </citation>
    <scope>NUCLEOTIDE SEQUENCE [LARGE SCALE GENOMIC DNA]</scope>
    <source>
        <strain evidence="2">cv. Yunnan</strain>
    </source>
</reference>